<evidence type="ECO:0000313" key="2">
    <source>
        <dbReference type="Proteomes" id="UP000504637"/>
    </source>
</evidence>
<gene>
    <name evidence="3" type="ORF">K489DRAFT_13856</name>
</gene>
<reference evidence="3" key="1">
    <citation type="submission" date="2020-01" db="EMBL/GenBank/DDBJ databases">
        <authorList>
            <consortium name="DOE Joint Genome Institute"/>
            <person name="Haridas S."/>
            <person name="Albert R."/>
            <person name="Binder M."/>
            <person name="Bloem J."/>
            <person name="Labutti K."/>
            <person name="Salamov A."/>
            <person name="Andreopoulos B."/>
            <person name="Baker S.E."/>
            <person name="Barry K."/>
            <person name="Bills G."/>
            <person name="Bluhm B.H."/>
            <person name="Cannon C."/>
            <person name="Castanera R."/>
            <person name="Culley D.E."/>
            <person name="Daum C."/>
            <person name="Ezra D."/>
            <person name="Gonzalez J.B."/>
            <person name="Henrissat B."/>
            <person name="Kuo A."/>
            <person name="Liang C."/>
            <person name="Lipzen A."/>
            <person name="Lutzoni F."/>
            <person name="Magnuson J."/>
            <person name="Mondo S."/>
            <person name="Nolan M."/>
            <person name="Ohm R."/>
            <person name="Pangilinan J."/>
            <person name="Park H.-J."/>
            <person name="Ramirez L."/>
            <person name="Alfaro M."/>
            <person name="Sun H."/>
            <person name="Tritt A."/>
            <person name="Yoshinaga Y."/>
            <person name="Zwiers L.-H."/>
            <person name="Turgeon B.G."/>
            <person name="Goodwin S.B."/>
            <person name="Spatafora J.W."/>
            <person name="Crous P.W."/>
            <person name="Grigoriev I.V."/>
        </authorList>
    </citation>
    <scope>NUCLEOTIDE SEQUENCE</scope>
    <source>
        <strain evidence="3">CBS 342.82</strain>
    </source>
</reference>
<accession>A0A6J3MHJ9</accession>
<feature type="region of interest" description="Disordered" evidence="1">
    <location>
        <begin position="94"/>
        <end position="115"/>
    </location>
</feature>
<evidence type="ECO:0000313" key="3">
    <source>
        <dbReference type="RefSeq" id="XP_033464394.1"/>
    </source>
</evidence>
<sequence>MARPILKKPPLNSLRQARDVRYTFASIARLCAVTRKPAFHIGRSRARGDGWFHAAIDPGSLPAFHLALVPRSAQRGEHSAQDPNAISLLSERLSRTTPQGSKTSSQTFQQGETRCHPSPWSVVVWRNEPLNPRALRRPRGCAVDAGGCKRPSTPPAPAPDGREKSAVWYPTRSIHGRRPDHLFHPRQPRFSRRDSRRPCDPVVRRTTAC</sequence>
<dbReference type="RefSeq" id="XP_033464394.1">
    <property type="nucleotide sequence ID" value="XM_033599110.1"/>
</dbReference>
<feature type="compositionally biased region" description="Polar residues" evidence="1">
    <location>
        <begin position="95"/>
        <end position="112"/>
    </location>
</feature>
<protein>
    <submittedName>
        <fullName evidence="3">Uncharacterized protein</fullName>
    </submittedName>
</protein>
<keyword evidence="2" id="KW-1185">Reference proteome</keyword>
<organism evidence="3">
    <name type="scientific">Dissoconium aciculare CBS 342.82</name>
    <dbReference type="NCBI Taxonomy" id="1314786"/>
    <lineage>
        <taxon>Eukaryota</taxon>
        <taxon>Fungi</taxon>
        <taxon>Dikarya</taxon>
        <taxon>Ascomycota</taxon>
        <taxon>Pezizomycotina</taxon>
        <taxon>Dothideomycetes</taxon>
        <taxon>Dothideomycetidae</taxon>
        <taxon>Mycosphaerellales</taxon>
        <taxon>Dissoconiaceae</taxon>
        <taxon>Dissoconium</taxon>
    </lineage>
</organism>
<feature type="region of interest" description="Disordered" evidence="1">
    <location>
        <begin position="142"/>
        <end position="209"/>
    </location>
</feature>
<dbReference type="Proteomes" id="UP000504637">
    <property type="component" value="Unplaced"/>
</dbReference>
<feature type="compositionally biased region" description="Basic and acidic residues" evidence="1">
    <location>
        <begin position="191"/>
        <end position="203"/>
    </location>
</feature>
<name>A0A6J3MHJ9_9PEZI</name>
<reference evidence="3" key="2">
    <citation type="submission" date="2020-04" db="EMBL/GenBank/DDBJ databases">
        <authorList>
            <consortium name="NCBI Genome Project"/>
        </authorList>
    </citation>
    <scope>NUCLEOTIDE SEQUENCE</scope>
    <source>
        <strain evidence="3">CBS 342.82</strain>
    </source>
</reference>
<reference evidence="3" key="3">
    <citation type="submission" date="2025-08" db="UniProtKB">
        <authorList>
            <consortium name="RefSeq"/>
        </authorList>
    </citation>
    <scope>IDENTIFICATION</scope>
    <source>
        <strain evidence="3">CBS 342.82</strain>
    </source>
</reference>
<dbReference type="AlphaFoldDB" id="A0A6J3MHJ9"/>
<dbReference type="GeneID" id="54356909"/>
<evidence type="ECO:0000256" key="1">
    <source>
        <dbReference type="SAM" id="MobiDB-lite"/>
    </source>
</evidence>
<proteinExistence type="predicted"/>